<gene>
    <name evidence="1" type="ORF">KAOT1_22676</name>
</gene>
<keyword evidence="2" id="KW-1185">Reference proteome</keyword>
<protein>
    <submittedName>
        <fullName evidence="1">Uncharacterized protein</fullName>
    </submittedName>
</protein>
<proteinExistence type="predicted"/>
<dbReference type="EMBL" id="ABIB01000007">
    <property type="protein sequence ID" value="EDP95705.1"/>
    <property type="molecule type" value="Genomic_DNA"/>
</dbReference>
<dbReference type="STRING" id="391587.KAOT1_22676"/>
<dbReference type="AlphaFoldDB" id="A9E225"/>
<name>A9E225_9FLAO</name>
<dbReference type="HOGENOM" id="CLU_2058291_0_0_10"/>
<dbReference type="Proteomes" id="UP000002945">
    <property type="component" value="Unassembled WGS sequence"/>
</dbReference>
<reference evidence="1 2" key="1">
    <citation type="journal article" date="2011" name="J. Bacteriol.">
        <title>Genome sequence of the algicidal bacterium Kordia algicida OT-1.</title>
        <authorList>
            <person name="Lee H.S."/>
            <person name="Kang S.G."/>
            <person name="Kwon K.K."/>
            <person name="Lee J.H."/>
            <person name="Kim S.J."/>
        </authorList>
    </citation>
    <scope>NUCLEOTIDE SEQUENCE [LARGE SCALE GENOMIC DNA]</scope>
    <source>
        <strain evidence="1 2">OT-1</strain>
    </source>
</reference>
<dbReference type="eggNOG" id="ENOG502ZXMI">
    <property type="taxonomic scope" value="Bacteria"/>
</dbReference>
<accession>A9E225</accession>
<evidence type="ECO:0000313" key="1">
    <source>
        <dbReference type="EMBL" id="EDP95705.1"/>
    </source>
</evidence>
<sequence>MQIKKTDEKFIDLKKLSEILLMRGIRSAKNWCETVGIKIQIVGNKSVVHRFLVDMELDKSLIVQLKKKYPKKWEELYRCYIDNDRFGYLMLLEDNPELNIRKISNTITPMSDTAKSFANS</sequence>
<comment type="caution">
    <text evidence="1">The sequence shown here is derived from an EMBL/GenBank/DDBJ whole genome shotgun (WGS) entry which is preliminary data.</text>
</comment>
<dbReference type="OrthoDB" id="1164877at2"/>
<organism evidence="1 2">
    <name type="scientific">Kordia algicida OT-1</name>
    <dbReference type="NCBI Taxonomy" id="391587"/>
    <lineage>
        <taxon>Bacteria</taxon>
        <taxon>Pseudomonadati</taxon>
        <taxon>Bacteroidota</taxon>
        <taxon>Flavobacteriia</taxon>
        <taxon>Flavobacteriales</taxon>
        <taxon>Flavobacteriaceae</taxon>
        <taxon>Kordia</taxon>
    </lineage>
</organism>
<evidence type="ECO:0000313" key="2">
    <source>
        <dbReference type="Proteomes" id="UP000002945"/>
    </source>
</evidence>
<dbReference type="RefSeq" id="WP_007097059.1">
    <property type="nucleotide sequence ID" value="NZ_CP142125.1"/>
</dbReference>